<dbReference type="AlphaFoldDB" id="A0A565BM67"/>
<evidence type="ECO:0000313" key="1">
    <source>
        <dbReference type="EMBL" id="VVB02415.1"/>
    </source>
</evidence>
<organism evidence="1 2">
    <name type="scientific">Arabis nemorensis</name>
    <dbReference type="NCBI Taxonomy" id="586526"/>
    <lineage>
        <taxon>Eukaryota</taxon>
        <taxon>Viridiplantae</taxon>
        <taxon>Streptophyta</taxon>
        <taxon>Embryophyta</taxon>
        <taxon>Tracheophyta</taxon>
        <taxon>Spermatophyta</taxon>
        <taxon>Magnoliopsida</taxon>
        <taxon>eudicotyledons</taxon>
        <taxon>Gunneridae</taxon>
        <taxon>Pentapetalae</taxon>
        <taxon>rosids</taxon>
        <taxon>malvids</taxon>
        <taxon>Brassicales</taxon>
        <taxon>Brassicaceae</taxon>
        <taxon>Arabideae</taxon>
        <taxon>Arabis</taxon>
    </lineage>
</organism>
<accession>A0A565BM67</accession>
<dbReference type="Proteomes" id="UP000489600">
    <property type="component" value="Unassembled WGS sequence"/>
</dbReference>
<sequence>MSRSWPHPDAGSLVLTYVRHDFALHHKQLKIDNICESSVHGCKTAARYVIGRTGTLSVRKDHKKPLIDM</sequence>
<proteinExistence type="predicted"/>
<reference evidence="1" key="1">
    <citation type="submission" date="2019-07" db="EMBL/GenBank/DDBJ databases">
        <authorList>
            <person name="Dittberner H."/>
        </authorList>
    </citation>
    <scope>NUCLEOTIDE SEQUENCE [LARGE SCALE GENOMIC DNA]</scope>
</reference>
<evidence type="ECO:0000313" key="2">
    <source>
        <dbReference type="Proteomes" id="UP000489600"/>
    </source>
</evidence>
<dbReference type="EMBL" id="CABITT030000004">
    <property type="protein sequence ID" value="VVB02415.1"/>
    <property type="molecule type" value="Genomic_DNA"/>
</dbReference>
<protein>
    <submittedName>
        <fullName evidence="1">Uncharacterized protein</fullName>
    </submittedName>
</protein>
<gene>
    <name evidence="1" type="ORF">ANE_LOCUS12859</name>
</gene>
<comment type="caution">
    <text evidence="1">The sequence shown here is derived from an EMBL/GenBank/DDBJ whole genome shotgun (WGS) entry which is preliminary data.</text>
</comment>
<name>A0A565BM67_9BRAS</name>
<keyword evidence="2" id="KW-1185">Reference proteome</keyword>